<name>A0ABR9VV91_9SYNC</name>
<feature type="transmembrane region" description="Helical" evidence="2">
    <location>
        <begin position="12"/>
        <end position="32"/>
    </location>
</feature>
<dbReference type="RefSeq" id="WP_194020681.1">
    <property type="nucleotide sequence ID" value="NZ_JADEVV010000056.1"/>
</dbReference>
<keyword evidence="2" id="KW-0472">Membrane</keyword>
<evidence type="ECO:0000256" key="1">
    <source>
        <dbReference type="SAM" id="MobiDB-lite"/>
    </source>
</evidence>
<evidence type="ECO:0000313" key="3">
    <source>
        <dbReference type="EMBL" id="MBE9255269.1"/>
    </source>
</evidence>
<protein>
    <submittedName>
        <fullName evidence="3">Tetratricopeptide repeat protein</fullName>
    </submittedName>
</protein>
<dbReference type="Proteomes" id="UP000658720">
    <property type="component" value="Unassembled WGS sequence"/>
</dbReference>
<organism evidence="3 4">
    <name type="scientific">Synechocystis salina LEGE 00031</name>
    <dbReference type="NCBI Taxonomy" id="1828736"/>
    <lineage>
        <taxon>Bacteria</taxon>
        <taxon>Bacillati</taxon>
        <taxon>Cyanobacteriota</taxon>
        <taxon>Cyanophyceae</taxon>
        <taxon>Synechococcales</taxon>
        <taxon>Merismopediaceae</taxon>
        <taxon>Synechocystis</taxon>
    </lineage>
</organism>
<dbReference type="Gene3D" id="1.25.40.10">
    <property type="entry name" value="Tetratricopeptide repeat domain"/>
    <property type="match status" value="1"/>
</dbReference>
<comment type="caution">
    <text evidence="3">The sequence shown here is derived from an EMBL/GenBank/DDBJ whole genome shotgun (WGS) entry which is preliminary data.</text>
</comment>
<feature type="region of interest" description="Disordered" evidence="1">
    <location>
        <begin position="123"/>
        <end position="156"/>
    </location>
</feature>
<sequence>MASTKKILQKTFIIASGLAFLGMMTVPMLTMLRGNANQNQTEAPSQGTQPTAAEIEQLKAIAEGYEKVLQREPDNPNALQGLVEARLQMGDLAGAIAPMEKLTKIYPEEEGLKQLLAAIKLQVENPQLPPPQNPLAPTEPNNQGGGTESTPTPTQP</sequence>
<dbReference type="SUPFAM" id="SSF48452">
    <property type="entry name" value="TPR-like"/>
    <property type="match status" value="1"/>
</dbReference>
<accession>A0ABR9VV91</accession>
<gene>
    <name evidence="3" type="ORF">IQ217_15785</name>
</gene>
<dbReference type="EMBL" id="JADEVV010000056">
    <property type="protein sequence ID" value="MBE9255269.1"/>
    <property type="molecule type" value="Genomic_DNA"/>
</dbReference>
<dbReference type="Pfam" id="PF14559">
    <property type="entry name" value="TPR_19"/>
    <property type="match status" value="1"/>
</dbReference>
<keyword evidence="4" id="KW-1185">Reference proteome</keyword>
<evidence type="ECO:0000313" key="4">
    <source>
        <dbReference type="Proteomes" id="UP000658720"/>
    </source>
</evidence>
<dbReference type="InterPro" id="IPR011990">
    <property type="entry name" value="TPR-like_helical_dom_sf"/>
</dbReference>
<evidence type="ECO:0000256" key="2">
    <source>
        <dbReference type="SAM" id="Phobius"/>
    </source>
</evidence>
<reference evidence="3 4" key="1">
    <citation type="submission" date="2020-10" db="EMBL/GenBank/DDBJ databases">
        <authorList>
            <person name="Castelo-Branco R."/>
            <person name="Eusebio N."/>
            <person name="Adriana R."/>
            <person name="Vieira A."/>
            <person name="Brugerolle De Fraissinette N."/>
            <person name="Rezende De Castro R."/>
            <person name="Schneider M.P."/>
            <person name="Vasconcelos V."/>
            <person name="Leao P.N."/>
        </authorList>
    </citation>
    <scope>NUCLEOTIDE SEQUENCE [LARGE SCALE GENOMIC DNA]</scope>
    <source>
        <strain evidence="3 4">LEGE 00031</strain>
    </source>
</reference>
<proteinExistence type="predicted"/>
<keyword evidence="2" id="KW-1133">Transmembrane helix</keyword>
<keyword evidence="2" id="KW-0812">Transmembrane</keyword>